<keyword evidence="1" id="KW-0863">Zinc-finger</keyword>
<dbReference type="EMBL" id="MCGN01000002">
    <property type="protein sequence ID" value="ORZ01518.1"/>
    <property type="molecule type" value="Genomic_DNA"/>
</dbReference>
<dbReference type="OrthoDB" id="8117402at2759"/>
<keyword evidence="5" id="KW-1185">Reference proteome</keyword>
<evidence type="ECO:0000256" key="2">
    <source>
        <dbReference type="SAM" id="MobiDB-lite"/>
    </source>
</evidence>
<evidence type="ECO:0000313" key="4">
    <source>
        <dbReference type="EMBL" id="ORZ01518.1"/>
    </source>
</evidence>
<evidence type="ECO:0000259" key="3">
    <source>
        <dbReference type="PROSITE" id="PS50157"/>
    </source>
</evidence>
<comment type="caution">
    <text evidence="4">The sequence shown here is derived from an EMBL/GenBank/DDBJ whole genome shotgun (WGS) entry which is preliminary data.</text>
</comment>
<name>A0A1X2HQ84_SYNRA</name>
<feature type="compositionally biased region" description="Low complexity" evidence="2">
    <location>
        <begin position="25"/>
        <end position="38"/>
    </location>
</feature>
<feature type="domain" description="C2H2-type" evidence="3">
    <location>
        <begin position="95"/>
        <end position="125"/>
    </location>
</feature>
<dbReference type="PROSITE" id="PS00028">
    <property type="entry name" value="ZINC_FINGER_C2H2_1"/>
    <property type="match status" value="1"/>
</dbReference>
<reference evidence="4 5" key="1">
    <citation type="submission" date="2016-07" db="EMBL/GenBank/DDBJ databases">
        <title>Pervasive Adenine N6-methylation of Active Genes in Fungi.</title>
        <authorList>
            <consortium name="DOE Joint Genome Institute"/>
            <person name="Mondo S.J."/>
            <person name="Dannebaum R.O."/>
            <person name="Kuo R.C."/>
            <person name="Labutti K."/>
            <person name="Haridas S."/>
            <person name="Kuo A."/>
            <person name="Salamov A."/>
            <person name="Ahrendt S.R."/>
            <person name="Lipzen A."/>
            <person name="Sullivan W."/>
            <person name="Andreopoulos W.B."/>
            <person name="Clum A."/>
            <person name="Lindquist E."/>
            <person name="Daum C."/>
            <person name="Ramamoorthy G.K."/>
            <person name="Gryganskyi A."/>
            <person name="Culley D."/>
            <person name="Magnuson J.K."/>
            <person name="James T.Y."/>
            <person name="O'Malley M.A."/>
            <person name="Stajich J.E."/>
            <person name="Spatafora J.W."/>
            <person name="Visel A."/>
            <person name="Grigoriev I.V."/>
        </authorList>
    </citation>
    <scope>NUCLEOTIDE SEQUENCE [LARGE SCALE GENOMIC DNA]</scope>
    <source>
        <strain evidence="4 5">NRRL 2496</strain>
    </source>
</reference>
<dbReference type="Proteomes" id="UP000242180">
    <property type="component" value="Unassembled WGS sequence"/>
</dbReference>
<evidence type="ECO:0000256" key="1">
    <source>
        <dbReference type="PROSITE-ProRule" id="PRU00042"/>
    </source>
</evidence>
<dbReference type="AlphaFoldDB" id="A0A1X2HQ84"/>
<organism evidence="4 5">
    <name type="scientific">Syncephalastrum racemosum</name>
    <name type="common">Filamentous fungus</name>
    <dbReference type="NCBI Taxonomy" id="13706"/>
    <lineage>
        <taxon>Eukaryota</taxon>
        <taxon>Fungi</taxon>
        <taxon>Fungi incertae sedis</taxon>
        <taxon>Mucoromycota</taxon>
        <taxon>Mucoromycotina</taxon>
        <taxon>Mucoromycetes</taxon>
        <taxon>Mucorales</taxon>
        <taxon>Syncephalastraceae</taxon>
        <taxon>Syncephalastrum</taxon>
    </lineage>
</organism>
<protein>
    <recommendedName>
        <fullName evidence="3">C2H2-type domain-containing protein</fullName>
    </recommendedName>
</protein>
<feature type="compositionally biased region" description="Polar residues" evidence="2">
    <location>
        <begin position="1"/>
        <end position="23"/>
    </location>
</feature>
<dbReference type="InParanoid" id="A0A1X2HQ84"/>
<keyword evidence="1" id="KW-0479">Metal-binding</keyword>
<proteinExistence type="predicted"/>
<feature type="region of interest" description="Disordered" evidence="2">
    <location>
        <begin position="1"/>
        <end position="38"/>
    </location>
</feature>
<sequence>MGEHQVQSPTTPYDDNNQTSQPVAPSFSSSPRISSPPLSSSYYPNPLCVENRYLSVLSLIDVVYPPQLCTVCDCVVIPRRRYEAKKHTHSSQPRYACLHPHCNMRFRTRGALRYHLSRSHLVAQAPLESIEPSPPFLHYNIEPPWGPFKDTTDNKRSCEQKA</sequence>
<accession>A0A1X2HQ84</accession>
<dbReference type="PROSITE" id="PS50157">
    <property type="entry name" value="ZINC_FINGER_C2H2_2"/>
    <property type="match status" value="1"/>
</dbReference>
<evidence type="ECO:0000313" key="5">
    <source>
        <dbReference type="Proteomes" id="UP000242180"/>
    </source>
</evidence>
<gene>
    <name evidence="4" type="ORF">BCR43DRAFT_487062</name>
</gene>
<dbReference type="Gene3D" id="3.30.160.60">
    <property type="entry name" value="Classic Zinc Finger"/>
    <property type="match status" value="1"/>
</dbReference>
<dbReference type="GO" id="GO:0008270">
    <property type="term" value="F:zinc ion binding"/>
    <property type="evidence" value="ECO:0007669"/>
    <property type="project" value="UniProtKB-KW"/>
</dbReference>
<keyword evidence="1" id="KW-0862">Zinc</keyword>
<dbReference type="InterPro" id="IPR013087">
    <property type="entry name" value="Znf_C2H2_type"/>
</dbReference>